<dbReference type="EMBL" id="JAHHZF010000004">
    <property type="protein sequence ID" value="MBT9289763.1"/>
    <property type="molecule type" value="Genomic_DNA"/>
</dbReference>
<comment type="subcellular location">
    <subcellularLocation>
        <location evidence="1">Cell inner membrane</location>
        <topology evidence="1">Peripheral membrane protein</topology>
    </subcellularLocation>
</comment>
<proteinExistence type="inferred from homology"/>
<evidence type="ECO:0000256" key="6">
    <source>
        <dbReference type="ARBA" id="ARBA00022967"/>
    </source>
</evidence>
<dbReference type="PANTHER" id="PTHR42781:SF6">
    <property type="entry name" value="SPERMIDINE_PUTRESCINE IMPORT ATP-BINDING PROTEIN POTA"/>
    <property type="match status" value="1"/>
</dbReference>
<sequence>MQHAVRVAGDTEFDPETWATDLGRHGREAVSRSAGSGTLNVSRADPFVEFSGVQKTYDGETLVVKNLNLEIARGEFLTLLGPSGSGKTTSLMMLAGFEAPTHGTITLDGRPLNRVPPEKRDIGMVFQNYALFPHMTVAENVAFPLRVRNVAGPAIFERVKRALDMVHLTSFTARRPGQLSGGQQQRVALARALVFEPKLVLMDEPLGALDKQLREHMQMEIRHIHERLGVTVVYVTHDQSEALTMSDRVAVFNEGAIQQVAPPDEIYERPSNSFVAQFIGENNRMTGTVDERDGGQCRVRLEDGTAILATAVEQAVAGARSTLSIRPERVRIEPAPGSVSNIFDATVEELIFHGDHLRVRVAFGGVRDFVVKVHNSDDRPSLAVGAPVRIGWRSDDCRALDAVG</sequence>
<evidence type="ECO:0000256" key="3">
    <source>
        <dbReference type="ARBA" id="ARBA00022475"/>
    </source>
</evidence>
<comment type="catalytic activity">
    <reaction evidence="8">
        <text>ATP + H2O + polyamine-[polyamine-binding protein]Side 1 = ADP + phosphate + polyamineSide 2 + [polyamine-binding protein]Side 1.</text>
        <dbReference type="EC" id="7.6.2.11"/>
    </reaction>
</comment>
<dbReference type="InterPro" id="IPR017871">
    <property type="entry name" value="ABC_transporter-like_CS"/>
</dbReference>
<gene>
    <name evidence="8" type="primary">potA</name>
    <name evidence="10" type="ORF">KL771_09870</name>
</gene>
<dbReference type="Gene3D" id="2.40.50.100">
    <property type="match status" value="1"/>
</dbReference>
<dbReference type="AlphaFoldDB" id="A0A947D3R3"/>
<dbReference type="GO" id="GO:0016887">
    <property type="term" value="F:ATP hydrolysis activity"/>
    <property type="evidence" value="ECO:0007669"/>
    <property type="project" value="InterPro"/>
</dbReference>
<dbReference type="PROSITE" id="PS50893">
    <property type="entry name" value="ABC_TRANSPORTER_2"/>
    <property type="match status" value="1"/>
</dbReference>
<dbReference type="NCBIfam" id="TIGR01187">
    <property type="entry name" value="potA"/>
    <property type="match status" value="1"/>
</dbReference>
<dbReference type="SUPFAM" id="SSF50331">
    <property type="entry name" value="MOP-like"/>
    <property type="match status" value="1"/>
</dbReference>
<accession>A0A947D3R3</accession>
<dbReference type="PROSITE" id="PS00211">
    <property type="entry name" value="ABC_TRANSPORTER_1"/>
    <property type="match status" value="1"/>
</dbReference>
<keyword evidence="3 8" id="KW-1003">Cell membrane</keyword>
<evidence type="ECO:0000256" key="7">
    <source>
        <dbReference type="ARBA" id="ARBA00023136"/>
    </source>
</evidence>
<evidence type="ECO:0000256" key="4">
    <source>
        <dbReference type="ARBA" id="ARBA00022741"/>
    </source>
</evidence>
<evidence type="ECO:0000256" key="5">
    <source>
        <dbReference type="ARBA" id="ARBA00022840"/>
    </source>
</evidence>
<dbReference type="FunFam" id="3.40.50.300:FF:000042">
    <property type="entry name" value="Maltose/maltodextrin ABC transporter, ATP-binding protein"/>
    <property type="match status" value="1"/>
</dbReference>
<keyword evidence="6 8" id="KW-1278">Translocase</keyword>
<comment type="similarity">
    <text evidence="8">Belongs to the ABC transporter superfamily. Spermidine/putrescine importer (TC 3.A.1.11.1) family.</text>
</comment>
<name>A0A947D3R3_9HYPH</name>
<dbReference type="Pfam" id="PF08402">
    <property type="entry name" value="TOBE_2"/>
    <property type="match status" value="1"/>
</dbReference>
<comment type="caution">
    <text evidence="10">The sequence shown here is derived from an EMBL/GenBank/DDBJ whole genome shotgun (WGS) entry which is preliminary data.</text>
</comment>
<dbReference type="GO" id="GO:0015417">
    <property type="term" value="F:ABC-type polyamine transporter activity"/>
    <property type="evidence" value="ECO:0007669"/>
    <property type="project" value="UniProtKB-EC"/>
</dbReference>
<keyword evidence="4 8" id="KW-0547">Nucleotide-binding</keyword>
<keyword evidence="2 8" id="KW-0813">Transport</keyword>
<evidence type="ECO:0000313" key="10">
    <source>
        <dbReference type="EMBL" id="MBT9289763.1"/>
    </source>
</evidence>
<dbReference type="InterPro" id="IPR008995">
    <property type="entry name" value="Mo/tungstate-bd_C_term_dom"/>
</dbReference>
<dbReference type="Gene3D" id="3.40.50.300">
    <property type="entry name" value="P-loop containing nucleotide triphosphate hydrolases"/>
    <property type="match status" value="1"/>
</dbReference>
<dbReference type="InterPro" id="IPR013611">
    <property type="entry name" value="Transp-assoc_OB_typ2"/>
</dbReference>
<dbReference type="InterPro" id="IPR003439">
    <property type="entry name" value="ABC_transporter-like_ATP-bd"/>
</dbReference>
<evidence type="ECO:0000256" key="1">
    <source>
        <dbReference type="ARBA" id="ARBA00004417"/>
    </source>
</evidence>
<keyword evidence="7 8" id="KW-0472">Membrane</keyword>
<dbReference type="EC" id="7.6.2.11" evidence="8"/>
<keyword evidence="11" id="KW-1185">Reference proteome</keyword>
<evidence type="ECO:0000313" key="11">
    <source>
        <dbReference type="Proteomes" id="UP000766595"/>
    </source>
</evidence>
<evidence type="ECO:0000256" key="8">
    <source>
        <dbReference type="RuleBase" id="RU364083"/>
    </source>
</evidence>
<dbReference type="Proteomes" id="UP000766595">
    <property type="component" value="Unassembled WGS sequence"/>
</dbReference>
<dbReference type="PANTHER" id="PTHR42781">
    <property type="entry name" value="SPERMIDINE/PUTRESCINE IMPORT ATP-BINDING PROTEIN POTA"/>
    <property type="match status" value="1"/>
</dbReference>
<reference evidence="10 11" key="1">
    <citation type="submission" date="2021-06" db="EMBL/GenBank/DDBJ databases">
        <authorList>
            <person name="Grouzdev D.S."/>
            <person name="Koziaeva V."/>
        </authorList>
    </citation>
    <scope>NUCLEOTIDE SEQUENCE [LARGE SCALE GENOMIC DNA]</scope>
    <source>
        <strain evidence="10 11">22</strain>
    </source>
</reference>
<organism evidence="10 11">
    <name type="scientific">Prosthecodimorpha staleyi</name>
    <dbReference type="NCBI Taxonomy" id="2840188"/>
    <lineage>
        <taxon>Bacteria</taxon>
        <taxon>Pseudomonadati</taxon>
        <taxon>Pseudomonadota</taxon>
        <taxon>Alphaproteobacteria</taxon>
        <taxon>Hyphomicrobiales</taxon>
        <taxon>Ancalomicrobiaceae</taxon>
        <taxon>Prosthecodimorpha</taxon>
    </lineage>
</organism>
<dbReference type="SUPFAM" id="SSF52540">
    <property type="entry name" value="P-loop containing nucleoside triphosphate hydrolases"/>
    <property type="match status" value="1"/>
</dbReference>
<comment type="function">
    <text evidence="8">Part of the ABC transporter complex PotABCD involved in spermidine/putrescine import. Responsible for energy coupling to the transport system.</text>
</comment>
<dbReference type="InterPro" id="IPR027417">
    <property type="entry name" value="P-loop_NTPase"/>
</dbReference>
<feature type="domain" description="ABC transporter" evidence="9">
    <location>
        <begin position="48"/>
        <end position="279"/>
    </location>
</feature>
<dbReference type="InterPro" id="IPR050093">
    <property type="entry name" value="ABC_SmlMolc_Importer"/>
</dbReference>
<dbReference type="InterPro" id="IPR005893">
    <property type="entry name" value="PotA-like"/>
</dbReference>
<evidence type="ECO:0000256" key="2">
    <source>
        <dbReference type="ARBA" id="ARBA00022448"/>
    </source>
</evidence>
<protein>
    <recommendedName>
        <fullName evidence="8">Spermidine/putrescine import ATP-binding protein PotA</fullName>
        <ecNumber evidence="8">7.6.2.11</ecNumber>
    </recommendedName>
</protein>
<keyword evidence="5 8" id="KW-0067">ATP-binding</keyword>
<dbReference type="GO" id="GO:0043190">
    <property type="term" value="C:ATP-binding cassette (ABC) transporter complex"/>
    <property type="evidence" value="ECO:0007669"/>
    <property type="project" value="InterPro"/>
</dbReference>
<dbReference type="Pfam" id="PF00005">
    <property type="entry name" value="ABC_tran"/>
    <property type="match status" value="1"/>
</dbReference>
<dbReference type="GO" id="GO:0005524">
    <property type="term" value="F:ATP binding"/>
    <property type="evidence" value="ECO:0007669"/>
    <property type="project" value="UniProtKB-KW"/>
</dbReference>
<dbReference type="InterPro" id="IPR003593">
    <property type="entry name" value="AAA+_ATPase"/>
</dbReference>
<comment type="subunit">
    <text evidence="8">The complex is composed of two ATP-binding proteins (PotA), two transmembrane proteins (PotB and PotC) and a solute-binding protein (PotD).</text>
</comment>
<evidence type="ECO:0000259" key="9">
    <source>
        <dbReference type="PROSITE" id="PS50893"/>
    </source>
</evidence>
<dbReference type="SMART" id="SM00382">
    <property type="entry name" value="AAA"/>
    <property type="match status" value="1"/>
</dbReference>